<evidence type="ECO:0000313" key="3">
    <source>
        <dbReference type="EMBL" id="ABB38519.2"/>
    </source>
</evidence>
<proteinExistence type="predicted"/>
<evidence type="ECO:0000259" key="2">
    <source>
        <dbReference type="Pfam" id="PF13581"/>
    </source>
</evidence>
<dbReference type="InterPro" id="IPR050267">
    <property type="entry name" value="Anti-sigma-factor_SerPK"/>
</dbReference>
<dbReference type="SUPFAM" id="SSF55874">
    <property type="entry name" value="ATPase domain of HSP90 chaperone/DNA topoisomerase II/histidine kinase"/>
    <property type="match status" value="1"/>
</dbReference>
<keyword evidence="3" id="KW-0418">Kinase</keyword>
<organism evidence="3 4">
    <name type="scientific">Oleidesulfovibrio alaskensis (strain ATCC BAA-1058 / DSM 17464 / G20)</name>
    <name type="common">Desulfovibrio alaskensis</name>
    <dbReference type="NCBI Taxonomy" id="207559"/>
    <lineage>
        <taxon>Bacteria</taxon>
        <taxon>Pseudomonadati</taxon>
        <taxon>Thermodesulfobacteriota</taxon>
        <taxon>Desulfovibrionia</taxon>
        <taxon>Desulfovibrionales</taxon>
        <taxon>Desulfovibrionaceae</taxon>
        <taxon>Oleidesulfovibrio</taxon>
    </lineage>
</organism>
<keyword evidence="4" id="KW-1185">Reference proteome</keyword>
<dbReference type="InterPro" id="IPR003594">
    <property type="entry name" value="HATPase_dom"/>
</dbReference>
<evidence type="ECO:0000256" key="1">
    <source>
        <dbReference type="ARBA" id="ARBA00022527"/>
    </source>
</evidence>
<dbReference type="RefSeq" id="WP_011367661.1">
    <property type="nucleotide sequence ID" value="NC_007519.1"/>
</dbReference>
<name>Q310X7_OLEA2</name>
<dbReference type="STRING" id="207559.Dde_1722"/>
<dbReference type="EMBL" id="CP000112">
    <property type="protein sequence ID" value="ABB38519.2"/>
    <property type="molecule type" value="Genomic_DNA"/>
</dbReference>
<keyword evidence="3" id="KW-0808">Transferase</keyword>
<dbReference type="Pfam" id="PF13581">
    <property type="entry name" value="HATPase_c_2"/>
    <property type="match status" value="1"/>
</dbReference>
<dbReference type="AlphaFoldDB" id="Q310X7"/>
<dbReference type="CDD" id="cd16936">
    <property type="entry name" value="HATPase_RsbW-like"/>
    <property type="match status" value="1"/>
</dbReference>
<feature type="domain" description="Histidine kinase/HSP90-like ATPase" evidence="2">
    <location>
        <begin position="14"/>
        <end position="138"/>
    </location>
</feature>
<dbReference type="Gene3D" id="3.30.565.10">
    <property type="entry name" value="Histidine kinase-like ATPase, C-terminal domain"/>
    <property type="match status" value="1"/>
</dbReference>
<keyword evidence="1 3" id="KW-0723">Serine/threonine-protein kinase</keyword>
<sequence length="144" mass="15857">MKQQPVKFTFCTRAEAQACRALVKGIVQVVSQWIVRQQLLDDLDLLLTEACANAVRHAYPPDSPGCVEIAVKLLPGKAVVCSISDWGEGFRQCPLDLQKPIPLCPPEAESGRGLYIISNLVDKFAILQKDNKNTLRVTINLAGR</sequence>
<dbReference type="HOGENOM" id="CLU_127551_0_0_7"/>
<reference evidence="3 4" key="1">
    <citation type="journal article" date="2011" name="J. Bacteriol.">
        <title>Complete genome sequence and updated annotation of Desulfovibrio alaskensis G20.</title>
        <authorList>
            <person name="Hauser L.J."/>
            <person name="Land M.L."/>
            <person name="Brown S.D."/>
            <person name="Larimer F."/>
            <person name="Keller K.L."/>
            <person name="Rapp-Giles B.J."/>
            <person name="Price M.N."/>
            <person name="Lin M."/>
            <person name="Bruce D.C."/>
            <person name="Detter J.C."/>
            <person name="Tapia R."/>
            <person name="Han C.S."/>
            <person name="Goodwin L.A."/>
            <person name="Cheng J.F."/>
            <person name="Pitluck S."/>
            <person name="Copeland A."/>
            <person name="Lucas S."/>
            <person name="Nolan M."/>
            <person name="Lapidus A.L."/>
            <person name="Palumbo A.V."/>
            <person name="Wall J.D."/>
        </authorList>
    </citation>
    <scope>NUCLEOTIDE SEQUENCE [LARGE SCALE GENOMIC DNA]</scope>
    <source>
        <strain evidence="4">ATCC BAA 1058 / DSM 17464 / G20</strain>
    </source>
</reference>
<dbReference type="eggNOG" id="COG2172">
    <property type="taxonomic scope" value="Bacteria"/>
</dbReference>
<dbReference type="PANTHER" id="PTHR35526:SF3">
    <property type="entry name" value="ANTI-SIGMA-F FACTOR RSBW"/>
    <property type="match status" value="1"/>
</dbReference>
<dbReference type="PANTHER" id="PTHR35526">
    <property type="entry name" value="ANTI-SIGMA-F FACTOR RSBW-RELATED"/>
    <property type="match status" value="1"/>
</dbReference>
<evidence type="ECO:0000313" key="4">
    <source>
        <dbReference type="Proteomes" id="UP000002710"/>
    </source>
</evidence>
<dbReference type="InterPro" id="IPR036890">
    <property type="entry name" value="HATPase_C_sf"/>
</dbReference>
<dbReference type="Proteomes" id="UP000002710">
    <property type="component" value="Chromosome"/>
</dbReference>
<dbReference type="GO" id="GO:0004674">
    <property type="term" value="F:protein serine/threonine kinase activity"/>
    <property type="evidence" value="ECO:0007669"/>
    <property type="project" value="UniProtKB-KW"/>
</dbReference>
<protein>
    <submittedName>
        <fullName evidence="3">Putative anti-sigma regulatory factor, serine/threonine protein kinase</fullName>
    </submittedName>
</protein>
<gene>
    <name evidence="3" type="ordered locus">Dde_1722</name>
</gene>
<dbReference type="KEGG" id="dde:Dde_1722"/>
<accession>Q310X7</accession>